<comment type="caution">
    <text evidence="1">The sequence shown here is derived from an EMBL/GenBank/DDBJ whole genome shotgun (WGS) entry which is preliminary data.</text>
</comment>
<proteinExistence type="predicted"/>
<evidence type="ECO:0000313" key="1">
    <source>
        <dbReference type="EMBL" id="MCZ8514500.1"/>
    </source>
</evidence>
<name>A0ABT4QCA1_9BACL</name>
<keyword evidence="2" id="KW-1185">Reference proteome</keyword>
<dbReference type="EMBL" id="JAQAGZ010000012">
    <property type="protein sequence ID" value="MCZ8514500.1"/>
    <property type="molecule type" value="Genomic_DNA"/>
</dbReference>
<evidence type="ECO:0000313" key="2">
    <source>
        <dbReference type="Proteomes" id="UP001527882"/>
    </source>
</evidence>
<organism evidence="1 2">
    <name type="scientific">Paenibacillus gyeongsangnamensis</name>
    <dbReference type="NCBI Taxonomy" id="3388067"/>
    <lineage>
        <taxon>Bacteria</taxon>
        <taxon>Bacillati</taxon>
        <taxon>Bacillota</taxon>
        <taxon>Bacilli</taxon>
        <taxon>Bacillales</taxon>
        <taxon>Paenibacillaceae</taxon>
        <taxon>Paenibacillus</taxon>
    </lineage>
</organism>
<sequence length="288" mass="32734">MFYTLTEEPVSTTIEYHIIYSHEDAGTPAPLLLSKWGRLTDIEWTYRVVLDAEGVVQEAVYQGPHHVTSRFRGLYGLGGLPMLQAATDNGMVTDIPDSSYRFLLAPVMRWEPHREPRERIMDAFPFTYPMMAWEALRHERPEVPANPATTALADPRCYLYVQTSKMTGRPEQNQGTSIDIRVKLKDDDRWYSSSFGDLRLDGFRAAYDGPYPQFSTTVKLYDGIALNRIERIEAVLLPVGAGAITVKGLKAFFLGPDYLPERPLIVEGEWKLSRRRPSAPLWQALQPV</sequence>
<accession>A0ABT4QCA1</accession>
<protein>
    <submittedName>
        <fullName evidence="1">Uncharacterized protein</fullName>
    </submittedName>
</protein>
<gene>
    <name evidence="1" type="ORF">O9H85_19155</name>
</gene>
<dbReference type="Proteomes" id="UP001527882">
    <property type="component" value="Unassembled WGS sequence"/>
</dbReference>
<dbReference type="RefSeq" id="WP_269883023.1">
    <property type="nucleotide sequence ID" value="NZ_JAQAGZ010000012.1"/>
</dbReference>
<reference evidence="1 2" key="1">
    <citation type="submission" date="2022-12" db="EMBL/GenBank/DDBJ databases">
        <title>Draft genome sequence of Paenibacillus sp. dW9.</title>
        <authorList>
            <person name="Choi E.-W."/>
            <person name="Kim D.-U."/>
        </authorList>
    </citation>
    <scope>NUCLEOTIDE SEQUENCE [LARGE SCALE GENOMIC DNA]</scope>
    <source>
        <strain evidence="2">dW9</strain>
    </source>
</reference>